<keyword evidence="3" id="KW-0963">Cytoplasm</keyword>
<dbReference type="GO" id="GO:0031072">
    <property type="term" value="F:heat shock protein binding"/>
    <property type="evidence" value="ECO:0007669"/>
    <property type="project" value="TreeGrafter"/>
</dbReference>
<dbReference type="GO" id="GO:0019901">
    <property type="term" value="F:protein kinase binding"/>
    <property type="evidence" value="ECO:0007669"/>
    <property type="project" value="InterPro"/>
</dbReference>
<evidence type="ECO:0000313" key="11">
    <source>
        <dbReference type="Proteomes" id="UP000187013"/>
    </source>
</evidence>
<evidence type="ECO:0000259" key="7">
    <source>
        <dbReference type="SMART" id="SM01069"/>
    </source>
</evidence>
<feature type="domain" description="Cdc37 C-terminal" evidence="7">
    <location>
        <begin position="384"/>
        <end position="483"/>
    </location>
</feature>
<reference evidence="10 11" key="1">
    <citation type="submission" date="2016-08" db="EMBL/GenBank/DDBJ databases">
        <title>Draft genome sequence of allopolyploid Zygosaccharomyces rouxii.</title>
        <authorList>
            <person name="Watanabe J."/>
            <person name="Uehara K."/>
            <person name="Mogi Y."/>
            <person name="Tsukioka Y."/>
        </authorList>
    </citation>
    <scope>NUCLEOTIDE SEQUENCE [LARGE SCALE GENOMIC DNA]</scope>
    <source>
        <strain evidence="10 11">NBRC 110957</strain>
    </source>
</reference>
<evidence type="ECO:0000256" key="4">
    <source>
        <dbReference type="ARBA" id="ARBA00023186"/>
    </source>
</evidence>
<dbReference type="SMART" id="SM01069">
    <property type="entry name" value="CDC37_C"/>
    <property type="match status" value="1"/>
</dbReference>
<dbReference type="GO" id="GO:0051082">
    <property type="term" value="F:unfolded protein binding"/>
    <property type="evidence" value="ECO:0007669"/>
    <property type="project" value="TreeGrafter"/>
</dbReference>
<evidence type="ECO:0000313" key="10">
    <source>
        <dbReference type="EMBL" id="GAV55297.1"/>
    </source>
</evidence>
<dbReference type="GO" id="GO:0005737">
    <property type="term" value="C:cytoplasm"/>
    <property type="evidence" value="ECO:0007669"/>
    <property type="project" value="UniProtKB-SubCell"/>
</dbReference>
<dbReference type="SMART" id="SM01070">
    <property type="entry name" value="CDC37_M"/>
    <property type="match status" value="1"/>
</dbReference>
<dbReference type="Pfam" id="PF08565">
    <property type="entry name" value="CDC37_M"/>
    <property type="match status" value="1"/>
</dbReference>
<dbReference type="PANTHER" id="PTHR12800">
    <property type="entry name" value="CDC37-RELATED"/>
    <property type="match status" value="1"/>
</dbReference>
<evidence type="ECO:0000256" key="1">
    <source>
        <dbReference type="ARBA" id="ARBA00004496"/>
    </source>
</evidence>
<evidence type="ECO:0000256" key="6">
    <source>
        <dbReference type="SAM" id="MobiDB-lite"/>
    </source>
</evidence>
<dbReference type="SUPFAM" id="SSF101391">
    <property type="entry name" value="Hsp90 co-chaperone CDC37"/>
    <property type="match status" value="1"/>
</dbReference>
<dbReference type="GO" id="GO:0050821">
    <property type="term" value="P:protein stabilization"/>
    <property type="evidence" value="ECO:0007669"/>
    <property type="project" value="TreeGrafter"/>
</dbReference>
<dbReference type="InterPro" id="IPR013855">
    <property type="entry name" value="Cdc37_N_dom"/>
</dbReference>
<dbReference type="SMART" id="SM01071">
    <property type="entry name" value="CDC37_N"/>
    <property type="match status" value="1"/>
</dbReference>
<dbReference type="InterPro" id="IPR004918">
    <property type="entry name" value="Cdc37"/>
</dbReference>
<evidence type="ECO:0000256" key="2">
    <source>
        <dbReference type="ARBA" id="ARBA00006222"/>
    </source>
</evidence>
<feature type="region of interest" description="Disordered" evidence="6">
    <location>
        <begin position="468"/>
        <end position="500"/>
    </location>
</feature>
<evidence type="ECO:0000256" key="3">
    <source>
        <dbReference type="ARBA" id="ARBA00022490"/>
    </source>
</evidence>
<feature type="domain" description="Cdc37 Hsp90 binding" evidence="8">
    <location>
        <begin position="186"/>
        <end position="367"/>
    </location>
</feature>
<comment type="subcellular location">
    <subcellularLocation>
        <location evidence="1">Cytoplasm</location>
    </subcellularLocation>
</comment>
<dbReference type="InterPro" id="IPR013873">
    <property type="entry name" value="Cdc37_C"/>
</dbReference>
<keyword evidence="4" id="KW-0143">Chaperone</keyword>
<dbReference type="GO" id="GO:0006457">
    <property type="term" value="P:protein folding"/>
    <property type="evidence" value="ECO:0007669"/>
    <property type="project" value="TreeGrafter"/>
</dbReference>
<dbReference type="EMBL" id="BDGX01000045">
    <property type="protein sequence ID" value="GAV55297.1"/>
    <property type="molecule type" value="Genomic_DNA"/>
</dbReference>
<dbReference type="Gene3D" id="1.20.58.610">
    <property type="entry name" value="Cdc37, Hsp90 binding domain"/>
    <property type="match status" value="1"/>
</dbReference>
<evidence type="ECO:0000256" key="5">
    <source>
        <dbReference type="ARBA" id="ARBA00031396"/>
    </source>
</evidence>
<feature type="domain" description="Cdc37 N-terminal" evidence="9">
    <location>
        <begin position="2"/>
        <end position="183"/>
    </location>
</feature>
<evidence type="ECO:0000259" key="8">
    <source>
        <dbReference type="SMART" id="SM01070"/>
    </source>
</evidence>
<name>A0A1Q3AHT2_ZYGRO</name>
<gene>
    <name evidence="10" type="ORF">ZYGR_0AS06210</name>
</gene>
<dbReference type="Pfam" id="PF03234">
    <property type="entry name" value="CDC37_N"/>
    <property type="match status" value="1"/>
</dbReference>
<organism evidence="10 11">
    <name type="scientific">Zygosaccharomyces rouxii</name>
    <dbReference type="NCBI Taxonomy" id="4956"/>
    <lineage>
        <taxon>Eukaryota</taxon>
        <taxon>Fungi</taxon>
        <taxon>Dikarya</taxon>
        <taxon>Ascomycota</taxon>
        <taxon>Saccharomycotina</taxon>
        <taxon>Saccharomycetes</taxon>
        <taxon>Saccharomycetales</taxon>
        <taxon>Saccharomycetaceae</taxon>
        <taxon>Zygosaccharomyces</taxon>
    </lineage>
</organism>
<protein>
    <recommendedName>
        <fullName evidence="5">Hsp90 chaperone protein kinase-targeting subunit</fullName>
    </recommendedName>
</protein>
<dbReference type="InterPro" id="IPR038189">
    <property type="entry name" value="Cdc37_Hsp90-bd_sf"/>
</dbReference>
<comment type="caution">
    <text evidence="10">The sequence shown here is derived from an EMBL/GenBank/DDBJ whole genome shotgun (WGS) entry which is preliminary data.</text>
</comment>
<proteinExistence type="inferred from homology"/>
<sequence length="500" mass="57902">MPIDYSKWDRIELSDDSDIEVHPNVDKKSFIKWKQQSIHENRAKRNHDIANLETQISMYSNLNKRVDKLLGSVDDQTLAKRDNITKFLNANFDKTEKPQGPNVDPEIPPFNEMVEDLFEQLEGDAKKQGLDPQDGSVIRTLVLGHRAKIDRVTVEARQKLQELYKEKELHISSDDIKTGFDSGFMNRKANEEEEKKAADLQKVATANGSKTASDVPLPTPQLQFIEYSDDVMKLAPETEEFGNLSVDNFKASEQYLLKHMQIISEQQKDALMMKAFEYQMQDEPKRAYQVIHQSELMGYVREIYSTKRIPFLHVEQMTEVIQLFFKRVIYNEVNPAGKRSFLESVRSKFDHVKNRVKVMEQEQEQEGVETIQLKSLDESTELEVNLPNFESSEPEDKKKVEAFNKLPEKMKEAIKTKNLDNVNAVFAEVPVEEAESYLDLINEAEIIGVKALLENEEDFKHLQDEYRNQGRFEDLTLQEKSQEEEEEQQQQAANTSDTVD</sequence>
<dbReference type="AlphaFoldDB" id="A0A1Q3AHT2"/>
<evidence type="ECO:0000259" key="9">
    <source>
        <dbReference type="SMART" id="SM01071"/>
    </source>
</evidence>
<comment type="similarity">
    <text evidence="2">Belongs to the CDC37 family.</text>
</comment>
<dbReference type="Pfam" id="PF08564">
    <property type="entry name" value="CDC37_C"/>
    <property type="match status" value="1"/>
</dbReference>
<accession>A0A1Q3AHT2</accession>
<dbReference type="Proteomes" id="UP000187013">
    <property type="component" value="Unassembled WGS sequence"/>
</dbReference>
<dbReference type="PANTHER" id="PTHR12800:SF4">
    <property type="entry name" value="HSP90 CO-CHAPERONE CDC37"/>
    <property type="match status" value="1"/>
</dbReference>
<dbReference type="InterPro" id="IPR013874">
    <property type="entry name" value="Cdc37_Hsp90-bd"/>
</dbReference>
<dbReference type="GO" id="GO:0051087">
    <property type="term" value="F:protein-folding chaperone binding"/>
    <property type="evidence" value="ECO:0007669"/>
    <property type="project" value="TreeGrafter"/>
</dbReference>
<dbReference type="OrthoDB" id="440202at2759"/>